<keyword evidence="1" id="KW-0472">Membrane</keyword>
<evidence type="ECO:0000313" key="3">
    <source>
        <dbReference type="Proteomes" id="UP000184114"/>
    </source>
</evidence>
<accession>A0A1M4ZI93</accession>
<dbReference type="Pfam" id="PF16138">
    <property type="entry name" value="DUF4846"/>
    <property type="match status" value="1"/>
</dbReference>
<keyword evidence="3" id="KW-1185">Reference proteome</keyword>
<evidence type="ECO:0000256" key="1">
    <source>
        <dbReference type="SAM" id="Phobius"/>
    </source>
</evidence>
<evidence type="ECO:0000313" key="2">
    <source>
        <dbReference type="EMBL" id="SHF17695.1"/>
    </source>
</evidence>
<keyword evidence="1" id="KW-1133">Transmembrane helix</keyword>
<dbReference type="RefSeq" id="WP_200778249.1">
    <property type="nucleotide sequence ID" value="NZ_FQTY01000025.1"/>
</dbReference>
<feature type="transmembrane region" description="Helical" evidence="1">
    <location>
        <begin position="6"/>
        <end position="24"/>
    </location>
</feature>
<proteinExistence type="predicted"/>
<dbReference type="EMBL" id="FQTY01000025">
    <property type="protein sequence ID" value="SHF17695.1"/>
    <property type="molecule type" value="Genomic_DNA"/>
</dbReference>
<protein>
    <recommendedName>
        <fullName evidence="4">DUF4846 domain-containing protein</fullName>
    </recommendedName>
</protein>
<keyword evidence="1" id="KW-0812">Transmembrane</keyword>
<dbReference type="STRING" id="1123404.SAMN02745784_03064"/>
<name>A0A1M4ZI93_9FIRM</name>
<organism evidence="2 3">
    <name type="scientific">Tissierella praeacuta DSM 18095</name>
    <dbReference type="NCBI Taxonomy" id="1123404"/>
    <lineage>
        <taxon>Bacteria</taxon>
        <taxon>Bacillati</taxon>
        <taxon>Bacillota</taxon>
        <taxon>Tissierellia</taxon>
        <taxon>Tissierellales</taxon>
        <taxon>Tissierellaceae</taxon>
        <taxon>Tissierella</taxon>
    </lineage>
</organism>
<dbReference type="InterPro" id="IPR032315">
    <property type="entry name" value="DUF4846"/>
</dbReference>
<dbReference type="AlphaFoldDB" id="A0A1M4ZI93"/>
<dbReference type="Proteomes" id="UP000184114">
    <property type="component" value="Unassembled WGS sequence"/>
</dbReference>
<reference evidence="3" key="1">
    <citation type="submission" date="2016-11" db="EMBL/GenBank/DDBJ databases">
        <authorList>
            <person name="Varghese N."/>
            <person name="Submissions S."/>
        </authorList>
    </citation>
    <scope>NUCLEOTIDE SEQUENCE [LARGE SCALE GENOMIC DNA]</scope>
    <source>
        <strain evidence="3">DSM 18095</strain>
    </source>
</reference>
<gene>
    <name evidence="2" type="ORF">SAMN02745784_03064</name>
</gene>
<sequence length="301" mass="35389">MNKRLIAIFIITGSLISIIYWRFFNINSLPKKDIILETEFPAKFESNKQINYLNKNGNTIQERYLTLEGYKRIEVEKNSFQEFLRNQRLKPYGEKVLYYNGREKNKKGVYDSVVDVKIGDRDLHQCADAIMLLRAEYLYSVGKYEDISFNFVSGFKAEYKKWMEGYRIKVDGNDVRYYKAVEPSNTYENFRKFMDMVFAYSGTLSLEKELESIDIKDMEIGDVFIIGGSPGHAVIIVDMAINNNDEKIFILAQSYMPAQQTQILINPMNEEISPWYSIKDKEKLITPEWTFELNKLKRFVE</sequence>
<dbReference type="GeneID" id="90995800"/>
<evidence type="ECO:0008006" key="4">
    <source>
        <dbReference type="Google" id="ProtNLM"/>
    </source>
</evidence>